<gene>
    <name evidence="10" type="ORF">J2Z37_004409</name>
</gene>
<evidence type="ECO:0000256" key="4">
    <source>
        <dbReference type="ARBA" id="ARBA00022692"/>
    </source>
</evidence>
<dbReference type="InterPro" id="IPR018047">
    <property type="entry name" value="Ammonium_transpt_CS"/>
</dbReference>
<dbReference type="PANTHER" id="PTHR11730:SF89">
    <property type="entry name" value="AMMONIUM TRANSPORTER SLL0108-RELATED"/>
    <property type="match status" value="1"/>
</dbReference>
<evidence type="ECO:0000256" key="6">
    <source>
        <dbReference type="ARBA" id="ARBA00023136"/>
    </source>
</evidence>
<dbReference type="RefSeq" id="WP_209812385.1">
    <property type="nucleotide sequence ID" value="NZ_JAGGKT010000020.1"/>
</dbReference>
<keyword evidence="3 8" id="KW-0813">Transport</keyword>
<dbReference type="Pfam" id="PF00909">
    <property type="entry name" value="Ammonium_transp"/>
    <property type="match status" value="1"/>
</dbReference>
<evidence type="ECO:0000313" key="10">
    <source>
        <dbReference type="EMBL" id="MBP1934389.1"/>
    </source>
</evidence>
<feature type="transmembrane region" description="Helical" evidence="8">
    <location>
        <begin position="179"/>
        <end position="200"/>
    </location>
</feature>
<dbReference type="PROSITE" id="PS01219">
    <property type="entry name" value="AMMONIUM_TRANSP"/>
    <property type="match status" value="1"/>
</dbReference>
<keyword evidence="4 8" id="KW-0812">Transmembrane</keyword>
<evidence type="ECO:0000259" key="9">
    <source>
        <dbReference type="Pfam" id="PF00909"/>
    </source>
</evidence>
<feature type="transmembrane region" description="Helical" evidence="8">
    <location>
        <begin position="337"/>
        <end position="355"/>
    </location>
</feature>
<comment type="similarity">
    <text evidence="2 8">Belongs to the ammonia transporter channel (TC 1.A.11.2) family.</text>
</comment>
<keyword evidence="7 8" id="KW-0924">Ammonia transport</keyword>
<comment type="subcellular location">
    <subcellularLocation>
        <location evidence="8">Cell membrane</location>
        <topology evidence="8">Multi-pass membrane protein</topology>
    </subcellularLocation>
    <subcellularLocation>
        <location evidence="1">Membrane</location>
        <topology evidence="1">Multi-pass membrane protein</topology>
    </subcellularLocation>
</comment>
<dbReference type="NCBIfam" id="TIGR00836">
    <property type="entry name" value="amt"/>
    <property type="match status" value="1"/>
</dbReference>
<feature type="transmembrane region" description="Helical" evidence="8">
    <location>
        <begin position="220"/>
        <end position="237"/>
    </location>
</feature>
<evidence type="ECO:0000256" key="1">
    <source>
        <dbReference type="ARBA" id="ARBA00004141"/>
    </source>
</evidence>
<evidence type="ECO:0000256" key="8">
    <source>
        <dbReference type="RuleBase" id="RU362002"/>
    </source>
</evidence>
<dbReference type="Proteomes" id="UP001519343">
    <property type="component" value="Unassembled WGS sequence"/>
</dbReference>
<evidence type="ECO:0000256" key="2">
    <source>
        <dbReference type="ARBA" id="ARBA00005887"/>
    </source>
</evidence>
<feature type="transmembrane region" description="Helical" evidence="8">
    <location>
        <begin position="75"/>
        <end position="95"/>
    </location>
</feature>
<feature type="domain" description="Ammonium transporter AmtB-like" evidence="9">
    <location>
        <begin position="38"/>
        <end position="422"/>
    </location>
</feature>
<evidence type="ECO:0000256" key="3">
    <source>
        <dbReference type="ARBA" id="ARBA00022448"/>
    </source>
</evidence>
<keyword evidence="6 8" id="KW-0472">Membrane</keyword>
<feature type="transmembrane region" description="Helical" evidence="8">
    <location>
        <begin position="283"/>
        <end position="303"/>
    </location>
</feature>
<sequence>MLNRLAVLTIGGFALAPAVYAEGNVPAVEEVVQSVDLVWMMMGAFLVFFMHAGFAMLETGFTRSKNALNILTKNILTMSIGSTLYFLIGYAIMFGESFHGLIGTSGFLLDGHSDQMGFAIFQAVFAATCATIISGAVAERMKLGSYIVLTILMTGFIYPIVGHWVWGDGWLAELGFVDFAGSSVVHLTGAMGAVITVIILGPRFGKYAQERVNVIPGHNLPLGALGVFILWFGWFGFNGGSTLAADPEKVPGVIAATLLAGAAGVLSSCFYTQFKYKRIDPSLTMNGALAGLVGITAGCANVTPGGAMIIGLISGIFLVEAVPFFDRVAKLDDPVGAIAVHGVSGVWGTLAVGLFSTDGGLFYGGGLHLLGIQALGVLAVMVWTVAATAGCLWVMTRFSSIRVSREEEISGLDFAEHGSTAYETTKSIFNENFVDPSHEAFGIGLIQRLDRLTPTPSNTKAELS</sequence>
<feature type="transmembrane region" description="Helical" evidence="8">
    <location>
        <begin position="309"/>
        <end position="325"/>
    </location>
</feature>
<feature type="transmembrane region" description="Helical" evidence="8">
    <location>
        <begin position="367"/>
        <end position="395"/>
    </location>
</feature>
<dbReference type="Gene3D" id="1.10.3430.10">
    <property type="entry name" value="Ammonium transporter AmtB like domains"/>
    <property type="match status" value="1"/>
</dbReference>
<organism evidence="10 11">
    <name type="scientific">Ammoniphilus resinae</name>
    <dbReference type="NCBI Taxonomy" id="861532"/>
    <lineage>
        <taxon>Bacteria</taxon>
        <taxon>Bacillati</taxon>
        <taxon>Bacillota</taxon>
        <taxon>Bacilli</taxon>
        <taxon>Bacillales</taxon>
        <taxon>Paenibacillaceae</taxon>
        <taxon>Aneurinibacillus group</taxon>
        <taxon>Ammoniphilus</taxon>
    </lineage>
</organism>
<dbReference type="InterPro" id="IPR024041">
    <property type="entry name" value="NH4_transpt_AmtB-like_dom"/>
</dbReference>
<dbReference type="PANTHER" id="PTHR11730">
    <property type="entry name" value="AMMONIUM TRANSPORTER"/>
    <property type="match status" value="1"/>
</dbReference>
<dbReference type="EMBL" id="JAGGKT010000020">
    <property type="protein sequence ID" value="MBP1934389.1"/>
    <property type="molecule type" value="Genomic_DNA"/>
</dbReference>
<reference evidence="10 11" key="1">
    <citation type="submission" date="2021-03" db="EMBL/GenBank/DDBJ databases">
        <title>Genomic Encyclopedia of Type Strains, Phase IV (KMG-IV): sequencing the most valuable type-strain genomes for metagenomic binning, comparative biology and taxonomic classification.</title>
        <authorList>
            <person name="Goeker M."/>
        </authorList>
    </citation>
    <scope>NUCLEOTIDE SEQUENCE [LARGE SCALE GENOMIC DNA]</scope>
    <source>
        <strain evidence="10 11">DSM 24738</strain>
    </source>
</reference>
<evidence type="ECO:0000256" key="5">
    <source>
        <dbReference type="ARBA" id="ARBA00022989"/>
    </source>
</evidence>
<feature type="transmembrane region" description="Helical" evidence="8">
    <location>
        <begin position="37"/>
        <end position="54"/>
    </location>
</feature>
<dbReference type="InterPro" id="IPR029020">
    <property type="entry name" value="Ammonium/urea_transptr"/>
</dbReference>
<comment type="caution">
    <text evidence="10">The sequence shown here is derived from an EMBL/GenBank/DDBJ whole genome shotgun (WGS) entry which is preliminary data.</text>
</comment>
<evidence type="ECO:0000313" key="11">
    <source>
        <dbReference type="Proteomes" id="UP001519343"/>
    </source>
</evidence>
<dbReference type="SUPFAM" id="SSF111352">
    <property type="entry name" value="Ammonium transporter"/>
    <property type="match status" value="1"/>
</dbReference>
<accession>A0ABS4GVT8</accession>
<proteinExistence type="inferred from homology"/>
<dbReference type="InterPro" id="IPR001905">
    <property type="entry name" value="Ammonium_transpt"/>
</dbReference>
<evidence type="ECO:0000256" key="7">
    <source>
        <dbReference type="ARBA" id="ARBA00023177"/>
    </source>
</evidence>
<feature type="transmembrane region" description="Helical" evidence="8">
    <location>
        <begin position="115"/>
        <end position="138"/>
    </location>
</feature>
<feature type="transmembrane region" description="Helical" evidence="8">
    <location>
        <begin position="145"/>
        <end position="167"/>
    </location>
</feature>
<feature type="transmembrane region" description="Helical" evidence="8">
    <location>
        <begin position="249"/>
        <end position="271"/>
    </location>
</feature>
<keyword evidence="11" id="KW-1185">Reference proteome</keyword>
<name>A0ABS4GVT8_9BACL</name>
<keyword evidence="5 8" id="KW-1133">Transmembrane helix</keyword>
<protein>
    <recommendedName>
        <fullName evidence="8">Ammonium transporter</fullName>
    </recommendedName>
</protein>